<comment type="caution">
    <text evidence="1">The sequence shown here is derived from an EMBL/GenBank/DDBJ whole genome shotgun (WGS) entry which is preliminary data.</text>
</comment>
<dbReference type="Pfam" id="PF06089">
    <property type="entry name" value="Asparaginase_II"/>
    <property type="match status" value="1"/>
</dbReference>
<dbReference type="InterPro" id="IPR010349">
    <property type="entry name" value="Asparaginase_II"/>
</dbReference>
<name>A0ABR4PIC4_9HELO</name>
<proteinExistence type="predicted"/>
<evidence type="ECO:0000313" key="1">
    <source>
        <dbReference type="EMBL" id="KAL3423050.1"/>
    </source>
</evidence>
<dbReference type="PANTHER" id="PTHR42110">
    <property type="entry name" value="L-ASPARAGINASE, PUTATIVE (AFU_ORTHOLOGUE AFUA_3G11890)-RELATED"/>
    <property type="match status" value="1"/>
</dbReference>
<keyword evidence="2" id="KW-1185">Reference proteome</keyword>
<gene>
    <name evidence="1" type="ORF">PVAG01_04797</name>
</gene>
<reference evidence="1 2" key="1">
    <citation type="submission" date="2024-06" db="EMBL/GenBank/DDBJ databases">
        <title>Complete genome of Phlyctema vagabunda strain 19-DSS-EL-015.</title>
        <authorList>
            <person name="Fiorenzani C."/>
        </authorList>
    </citation>
    <scope>NUCLEOTIDE SEQUENCE [LARGE SCALE GENOMIC DNA]</scope>
    <source>
        <strain evidence="1 2">19-DSS-EL-015</strain>
    </source>
</reference>
<dbReference type="PANTHER" id="PTHR42110:SF1">
    <property type="entry name" value="L-ASPARAGINASE, PUTATIVE (AFU_ORTHOLOGUE AFUA_3G11890)-RELATED"/>
    <property type="match status" value="1"/>
</dbReference>
<sequence>MTRTLQHEDVVVTDRGGIVENRHAVHAAVVDAQGKLLFSVGNPSRMTLARSAAKPAQALTILESGGFKQFGFDDADLALMCASHSSEDKHVARARAMLLKCHAEEKDLHCGGHPAVSPTVNLGWIKTGYSPTAACSNCSGKHVGMLAAAQAIGADMTTYHLPDNPLQLRVKRVVEELCGLEPEGVKWGIDGCNLPTPAFPLQYLGRMYATIAAAADTANGAAETVNGATSKRERTQNLAQIFQAMASYPDLVGGDGRFCTVLMKVFDGVLIGKIGADACYGIGIRASEQTRRLGADGAIGISVKIEDGNVEILYAAVVEILEQLQIGTLEVWQELEAFHHLKLRNTMNIVTGRVSFPFKVRAS</sequence>
<dbReference type="EMBL" id="JBFCZG010000004">
    <property type="protein sequence ID" value="KAL3423050.1"/>
    <property type="molecule type" value="Genomic_DNA"/>
</dbReference>
<evidence type="ECO:0000313" key="2">
    <source>
        <dbReference type="Proteomes" id="UP001629113"/>
    </source>
</evidence>
<protein>
    <submittedName>
        <fullName evidence="1">L-asparaginase ii</fullName>
    </submittedName>
</protein>
<dbReference type="Proteomes" id="UP001629113">
    <property type="component" value="Unassembled WGS sequence"/>
</dbReference>
<accession>A0ABR4PIC4</accession>
<organism evidence="1 2">
    <name type="scientific">Phlyctema vagabunda</name>
    <dbReference type="NCBI Taxonomy" id="108571"/>
    <lineage>
        <taxon>Eukaryota</taxon>
        <taxon>Fungi</taxon>
        <taxon>Dikarya</taxon>
        <taxon>Ascomycota</taxon>
        <taxon>Pezizomycotina</taxon>
        <taxon>Leotiomycetes</taxon>
        <taxon>Helotiales</taxon>
        <taxon>Dermateaceae</taxon>
        <taxon>Phlyctema</taxon>
    </lineage>
</organism>